<dbReference type="GO" id="GO:0016787">
    <property type="term" value="F:hydrolase activity"/>
    <property type="evidence" value="ECO:0007669"/>
    <property type="project" value="UniProtKB-ARBA"/>
</dbReference>
<dbReference type="KEGG" id="mik:FOE78_05830"/>
<keyword evidence="3" id="KW-1185">Reference proteome</keyword>
<reference evidence="2 3" key="1">
    <citation type="submission" date="2019-07" db="EMBL/GenBank/DDBJ databases">
        <title>Microlunatus dokdonensis sp. nov. isolated from the rhizospheric soil of the wild plant Elymus tsukushiensis.</title>
        <authorList>
            <person name="Ghim S.-Y."/>
            <person name="Hwang Y.-J."/>
            <person name="Son J.-S."/>
            <person name="Shin J.-H."/>
        </authorList>
    </citation>
    <scope>NUCLEOTIDE SEQUENCE [LARGE SCALE GENOMIC DNA]</scope>
    <source>
        <strain evidence="2 3">KUDC0627</strain>
    </source>
</reference>
<dbReference type="SUPFAM" id="SSF53649">
    <property type="entry name" value="Alkaline phosphatase-like"/>
    <property type="match status" value="1"/>
</dbReference>
<gene>
    <name evidence="2" type="ORF">FOE78_05830</name>
</gene>
<dbReference type="InterPro" id="IPR017850">
    <property type="entry name" value="Alkaline_phosphatase_core_sf"/>
</dbReference>
<protein>
    <submittedName>
        <fullName evidence="2">Alkaline phosphatase family protein</fullName>
    </submittedName>
</protein>
<dbReference type="Gene3D" id="3.40.720.10">
    <property type="entry name" value="Alkaline Phosphatase, subunit A"/>
    <property type="match status" value="1"/>
</dbReference>
<dbReference type="InterPro" id="IPR002591">
    <property type="entry name" value="Phosphodiest/P_Trfase"/>
</dbReference>
<dbReference type="AlphaFoldDB" id="A0A516PWC4"/>
<evidence type="ECO:0000313" key="3">
    <source>
        <dbReference type="Proteomes" id="UP000319263"/>
    </source>
</evidence>
<organism evidence="2 3">
    <name type="scientific">Microlunatus elymi</name>
    <dbReference type="NCBI Taxonomy" id="2596828"/>
    <lineage>
        <taxon>Bacteria</taxon>
        <taxon>Bacillati</taxon>
        <taxon>Actinomycetota</taxon>
        <taxon>Actinomycetes</taxon>
        <taxon>Propionibacteriales</taxon>
        <taxon>Propionibacteriaceae</taxon>
        <taxon>Microlunatus</taxon>
    </lineage>
</organism>
<dbReference type="Proteomes" id="UP000319263">
    <property type="component" value="Chromosome"/>
</dbReference>
<dbReference type="PANTHER" id="PTHR10151">
    <property type="entry name" value="ECTONUCLEOTIDE PYROPHOSPHATASE/PHOSPHODIESTERASE"/>
    <property type="match status" value="1"/>
</dbReference>
<sequence>MNQPSSTTREEESQMTSTQQDQLAANEARPSDGPSTRHVLVIGIDGVRYDTLRRLPTPGIDAIAEAGFLAPVRVNEAGPTISGPSWATIFTGVLADRHLIFDNDFTGHRLQDFPDLIKLAQRERPGLPAFAGPVGPRWWTTSVAGRCSPTAASYPFRRPTVNRRRAWTRWTSRSPDGPRNSSPVTTAVKAACWSATSAHRTRSRMPTAPVRCTTSRLPGPTLGSCGCWQPSARGPRRSGR</sequence>
<evidence type="ECO:0000313" key="2">
    <source>
        <dbReference type="EMBL" id="QDP95486.1"/>
    </source>
</evidence>
<dbReference type="PANTHER" id="PTHR10151:SF120">
    <property type="entry name" value="BIS(5'-ADENOSYL)-TRIPHOSPHATASE"/>
    <property type="match status" value="1"/>
</dbReference>
<dbReference type="EMBL" id="CP041692">
    <property type="protein sequence ID" value="QDP95486.1"/>
    <property type="molecule type" value="Genomic_DNA"/>
</dbReference>
<proteinExistence type="predicted"/>
<feature type="region of interest" description="Disordered" evidence="1">
    <location>
        <begin position="1"/>
        <end position="37"/>
    </location>
</feature>
<feature type="compositionally biased region" description="Polar residues" evidence="1">
    <location>
        <begin position="14"/>
        <end position="23"/>
    </location>
</feature>
<evidence type="ECO:0000256" key="1">
    <source>
        <dbReference type="SAM" id="MobiDB-lite"/>
    </source>
</evidence>
<name>A0A516PWC4_9ACTN</name>
<accession>A0A516PWC4</accession>
<dbReference type="Pfam" id="PF01663">
    <property type="entry name" value="Phosphodiest"/>
    <property type="match status" value="1"/>
</dbReference>
<dbReference type="OrthoDB" id="1956004at2"/>